<gene>
    <name evidence="2" type="ORF">Cgig2_032827</name>
</gene>
<proteinExistence type="predicted"/>
<reference evidence="2" key="1">
    <citation type="submission" date="2022-04" db="EMBL/GenBank/DDBJ databases">
        <title>Carnegiea gigantea Genome sequencing and assembly v2.</title>
        <authorList>
            <person name="Copetti D."/>
            <person name="Sanderson M.J."/>
            <person name="Burquez A."/>
            <person name="Wojciechowski M.F."/>
        </authorList>
    </citation>
    <scope>NUCLEOTIDE SEQUENCE</scope>
    <source>
        <strain evidence="2">SGP5-SGP5p</strain>
        <tissue evidence="2">Aerial part</tissue>
    </source>
</reference>
<dbReference type="PANTHER" id="PTHR37173:SF1">
    <property type="entry name" value="PROLINE-RICH FAMILY PROTEIN"/>
    <property type="match status" value="1"/>
</dbReference>
<comment type="caution">
    <text evidence="2">The sequence shown here is derived from an EMBL/GenBank/DDBJ whole genome shotgun (WGS) entry which is preliminary data.</text>
</comment>
<dbReference type="OrthoDB" id="1735564at2759"/>
<accession>A0A9Q1JID3</accession>
<sequence>MADGLMVHGIFSESEFGKIPVRLQRPKKVVGDRKTAIELAGAAKPNFLIGKHLIPPPAHRSVENGREVPRTPKDDRRRGRPAAPGDLKSTGPQDENKIENLSAKELLKRHIKRAKRVRARFREERLQRIARYKSRLALLLPPVMEQCVNDTSTGT</sequence>
<feature type="region of interest" description="Disordered" evidence="1">
    <location>
        <begin position="50"/>
        <end position="99"/>
    </location>
</feature>
<dbReference type="PANTHER" id="PTHR37173">
    <property type="entry name" value="HYDROXYPROLINE-RICH GLYCOPROTEIN FAMILY PROTEIN"/>
    <property type="match status" value="1"/>
</dbReference>
<evidence type="ECO:0000256" key="1">
    <source>
        <dbReference type="SAM" id="MobiDB-lite"/>
    </source>
</evidence>
<dbReference type="Proteomes" id="UP001153076">
    <property type="component" value="Unassembled WGS sequence"/>
</dbReference>
<evidence type="ECO:0000313" key="3">
    <source>
        <dbReference type="Proteomes" id="UP001153076"/>
    </source>
</evidence>
<dbReference type="EMBL" id="JAKOGI010002761">
    <property type="protein sequence ID" value="KAJ8421356.1"/>
    <property type="molecule type" value="Genomic_DNA"/>
</dbReference>
<keyword evidence="3" id="KW-1185">Reference proteome</keyword>
<evidence type="ECO:0000313" key="2">
    <source>
        <dbReference type="EMBL" id="KAJ8421356.1"/>
    </source>
</evidence>
<organism evidence="2 3">
    <name type="scientific">Carnegiea gigantea</name>
    <dbReference type="NCBI Taxonomy" id="171969"/>
    <lineage>
        <taxon>Eukaryota</taxon>
        <taxon>Viridiplantae</taxon>
        <taxon>Streptophyta</taxon>
        <taxon>Embryophyta</taxon>
        <taxon>Tracheophyta</taxon>
        <taxon>Spermatophyta</taxon>
        <taxon>Magnoliopsida</taxon>
        <taxon>eudicotyledons</taxon>
        <taxon>Gunneridae</taxon>
        <taxon>Pentapetalae</taxon>
        <taxon>Caryophyllales</taxon>
        <taxon>Cactineae</taxon>
        <taxon>Cactaceae</taxon>
        <taxon>Cactoideae</taxon>
        <taxon>Echinocereeae</taxon>
        <taxon>Carnegiea</taxon>
    </lineage>
</organism>
<feature type="compositionally biased region" description="Basic and acidic residues" evidence="1">
    <location>
        <begin position="60"/>
        <end position="77"/>
    </location>
</feature>
<protein>
    <submittedName>
        <fullName evidence="2">Uncharacterized protein</fullName>
    </submittedName>
</protein>
<dbReference type="AlphaFoldDB" id="A0A9Q1JID3"/>
<name>A0A9Q1JID3_9CARY</name>